<dbReference type="GO" id="GO:0020037">
    <property type="term" value="F:heme binding"/>
    <property type="evidence" value="ECO:0007669"/>
    <property type="project" value="InterPro"/>
</dbReference>
<dbReference type="InterPro" id="IPR036396">
    <property type="entry name" value="Cyt_P450_sf"/>
</dbReference>
<comment type="subcellular location">
    <subcellularLocation>
        <location evidence="1">Membrane</location>
        <topology evidence="1">Single-pass membrane protein</topology>
    </subcellularLocation>
</comment>
<dbReference type="PRINTS" id="PR00463">
    <property type="entry name" value="EP450I"/>
</dbReference>
<name>V4MHF6_EUTSA</name>
<organism evidence="9 10">
    <name type="scientific">Eutrema salsugineum</name>
    <name type="common">Saltwater cress</name>
    <name type="synonym">Sisymbrium salsugineum</name>
    <dbReference type="NCBI Taxonomy" id="72664"/>
    <lineage>
        <taxon>Eukaryota</taxon>
        <taxon>Viridiplantae</taxon>
        <taxon>Streptophyta</taxon>
        <taxon>Embryophyta</taxon>
        <taxon>Tracheophyta</taxon>
        <taxon>Spermatophyta</taxon>
        <taxon>Magnoliopsida</taxon>
        <taxon>eudicotyledons</taxon>
        <taxon>Gunneridae</taxon>
        <taxon>Pentapetalae</taxon>
        <taxon>rosids</taxon>
        <taxon>malvids</taxon>
        <taxon>Brassicales</taxon>
        <taxon>Brassicaceae</taxon>
        <taxon>Eutremeae</taxon>
        <taxon>Eutrema</taxon>
    </lineage>
</organism>
<keyword evidence="6" id="KW-0472">Membrane</keyword>
<reference evidence="9 10" key="1">
    <citation type="journal article" date="2013" name="Front. Plant Sci.">
        <title>The Reference Genome of the Halophytic Plant Eutrema salsugineum.</title>
        <authorList>
            <person name="Yang R."/>
            <person name="Jarvis D.E."/>
            <person name="Chen H."/>
            <person name="Beilstein M.A."/>
            <person name="Grimwood J."/>
            <person name="Jenkins J."/>
            <person name="Shu S."/>
            <person name="Prochnik S."/>
            <person name="Xin M."/>
            <person name="Ma C."/>
            <person name="Schmutz J."/>
            <person name="Wing R.A."/>
            <person name="Mitchell-Olds T."/>
            <person name="Schumaker K.S."/>
            <person name="Wang X."/>
        </authorList>
    </citation>
    <scope>NUCLEOTIDE SEQUENCE [LARGE SCALE GENOMIC DNA]</scope>
</reference>
<keyword evidence="10" id="KW-1185">Reference proteome</keyword>
<gene>
    <name evidence="9" type="ORF">EUTSA_v10027015mg</name>
</gene>
<proteinExistence type="inferred from homology"/>
<evidence type="ECO:0000256" key="1">
    <source>
        <dbReference type="ARBA" id="ARBA00004167"/>
    </source>
</evidence>
<protein>
    <recommendedName>
        <fullName evidence="11">Cytochrome P450</fullName>
    </recommendedName>
</protein>
<dbReference type="InterPro" id="IPR002401">
    <property type="entry name" value="Cyt_P450_E_grp-I"/>
</dbReference>
<dbReference type="GO" id="GO:0016020">
    <property type="term" value="C:membrane"/>
    <property type="evidence" value="ECO:0007669"/>
    <property type="project" value="UniProtKB-SubCell"/>
</dbReference>
<dbReference type="InterPro" id="IPR001128">
    <property type="entry name" value="Cyt_P450"/>
</dbReference>
<evidence type="ECO:0000256" key="4">
    <source>
        <dbReference type="ARBA" id="ARBA00022692"/>
    </source>
</evidence>
<evidence type="ECO:0000313" key="9">
    <source>
        <dbReference type="EMBL" id="ESQ55994.1"/>
    </source>
</evidence>
<feature type="non-terminal residue" evidence="9">
    <location>
        <position position="1"/>
    </location>
</feature>
<dbReference type="AlphaFoldDB" id="V4MHF6"/>
<dbReference type="PANTHER" id="PTHR24286:SF204">
    <property type="entry name" value="CYTOCHROME P450 FAMILY PROTEIN-RELATED"/>
    <property type="match status" value="1"/>
</dbReference>
<evidence type="ECO:0000256" key="6">
    <source>
        <dbReference type="ARBA" id="ARBA00022989"/>
    </source>
</evidence>
<dbReference type="KEGG" id="eus:EUTSA_v10027015mg"/>
<keyword evidence="5 8" id="KW-0479">Metal-binding</keyword>
<sequence>FLKDIDLLPRTHMEKGARNGFLKETSSKRRAKELALCWIYFPSGWFRFSFNLPGTGVYNMMKAKKKMMKLLKDTVLKKRASGEEFGEFFKIIFGEKEGGEETMSVENAMEVLAATVKLISNHPKVMQELQREHEEIVWSKTGKEAGLTWEDYKSMTFTQMVCYTVPAGWLFFGIPQVHFDEEKYRDPLTFNPWRKDIHGTISRDYMPFGAGATHCVGWTLGPKTRVLRKYSLIFPAGCKVHISKDLTDDH</sequence>
<dbReference type="GO" id="GO:0010268">
    <property type="term" value="P:brassinosteroid homeostasis"/>
    <property type="evidence" value="ECO:0007669"/>
    <property type="project" value="TreeGrafter"/>
</dbReference>
<keyword evidence="8" id="KW-0503">Monooxygenase</keyword>
<dbReference type="Gene3D" id="1.10.630.10">
    <property type="entry name" value="Cytochrome P450"/>
    <property type="match status" value="2"/>
</dbReference>
<keyword evidence="4" id="KW-0812">Transmembrane</keyword>
<dbReference type="eggNOG" id="KOG0157">
    <property type="taxonomic scope" value="Eukaryota"/>
</dbReference>
<evidence type="ECO:0000256" key="7">
    <source>
        <dbReference type="ARBA" id="ARBA00023004"/>
    </source>
</evidence>
<accession>V4MHF6</accession>
<dbReference type="GO" id="GO:0004497">
    <property type="term" value="F:monooxygenase activity"/>
    <property type="evidence" value="ECO:0007669"/>
    <property type="project" value="UniProtKB-KW"/>
</dbReference>
<dbReference type="InterPro" id="IPR017972">
    <property type="entry name" value="Cyt_P450_CS"/>
</dbReference>
<dbReference type="SUPFAM" id="SSF48264">
    <property type="entry name" value="Cytochrome P450"/>
    <property type="match status" value="1"/>
</dbReference>
<evidence type="ECO:0000313" key="10">
    <source>
        <dbReference type="Proteomes" id="UP000030689"/>
    </source>
</evidence>
<evidence type="ECO:0000256" key="3">
    <source>
        <dbReference type="ARBA" id="ARBA00022617"/>
    </source>
</evidence>
<dbReference type="Proteomes" id="UP000030689">
    <property type="component" value="Unassembled WGS sequence"/>
</dbReference>
<keyword evidence="8" id="KW-0560">Oxidoreductase</keyword>
<evidence type="ECO:0000256" key="2">
    <source>
        <dbReference type="ARBA" id="ARBA00010617"/>
    </source>
</evidence>
<dbReference type="Pfam" id="PF00067">
    <property type="entry name" value="p450"/>
    <property type="match status" value="1"/>
</dbReference>
<evidence type="ECO:0008006" key="11">
    <source>
        <dbReference type="Google" id="ProtNLM"/>
    </source>
</evidence>
<evidence type="ECO:0000256" key="8">
    <source>
        <dbReference type="RuleBase" id="RU000461"/>
    </source>
</evidence>
<keyword evidence="3 8" id="KW-0349">Heme</keyword>
<dbReference type="PROSITE" id="PS00086">
    <property type="entry name" value="CYTOCHROME_P450"/>
    <property type="match status" value="1"/>
</dbReference>
<dbReference type="GO" id="GO:0016125">
    <property type="term" value="P:sterol metabolic process"/>
    <property type="evidence" value="ECO:0007669"/>
    <property type="project" value="TreeGrafter"/>
</dbReference>
<dbReference type="EMBL" id="KI517384">
    <property type="protein sequence ID" value="ESQ55994.1"/>
    <property type="molecule type" value="Genomic_DNA"/>
</dbReference>
<keyword evidence="7 8" id="KW-0408">Iron</keyword>
<dbReference type="OMA" id="ELALCWI"/>
<dbReference type="GO" id="GO:0016705">
    <property type="term" value="F:oxidoreductase activity, acting on paired donors, with incorporation or reduction of molecular oxygen"/>
    <property type="evidence" value="ECO:0007669"/>
    <property type="project" value="InterPro"/>
</dbReference>
<dbReference type="PANTHER" id="PTHR24286">
    <property type="entry name" value="CYTOCHROME P450 26"/>
    <property type="match status" value="1"/>
</dbReference>
<dbReference type="GO" id="GO:0016132">
    <property type="term" value="P:brassinosteroid biosynthetic process"/>
    <property type="evidence" value="ECO:0007669"/>
    <property type="project" value="TreeGrafter"/>
</dbReference>
<keyword evidence="6" id="KW-1133">Transmembrane helix</keyword>
<dbReference type="Gramene" id="ESQ55994">
    <property type="protein sequence ID" value="ESQ55994"/>
    <property type="gene ID" value="EUTSA_v10027015mg"/>
</dbReference>
<evidence type="ECO:0000256" key="5">
    <source>
        <dbReference type="ARBA" id="ARBA00022723"/>
    </source>
</evidence>
<comment type="similarity">
    <text evidence="2 8">Belongs to the cytochrome P450 family.</text>
</comment>
<dbReference type="GO" id="GO:0005506">
    <property type="term" value="F:iron ion binding"/>
    <property type="evidence" value="ECO:0007669"/>
    <property type="project" value="InterPro"/>
</dbReference>